<dbReference type="EMBL" id="BDQX01000053">
    <property type="protein sequence ID" value="GBG06609.1"/>
    <property type="molecule type" value="Genomic_DNA"/>
</dbReference>
<comment type="caution">
    <text evidence="2">The sequence shown here is derived from an EMBL/GenBank/DDBJ whole genome shotgun (WGS) entry which is preliminary data.</text>
</comment>
<organism evidence="2 3">
    <name type="scientific">Paenibacillus agaridevorans</name>
    <dbReference type="NCBI Taxonomy" id="171404"/>
    <lineage>
        <taxon>Bacteria</taxon>
        <taxon>Bacillati</taxon>
        <taxon>Bacillota</taxon>
        <taxon>Bacilli</taxon>
        <taxon>Bacillales</taxon>
        <taxon>Paenibacillaceae</taxon>
        <taxon>Paenibacillus</taxon>
    </lineage>
</organism>
<keyword evidence="1" id="KW-0175">Coiled coil</keyword>
<gene>
    <name evidence="2" type="ORF">PAT3040_01139</name>
</gene>
<evidence type="ECO:0000313" key="2">
    <source>
        <dbReference type="EMBL" id="GBG06609.1"/>
    </source>
</evidence>
<dbReference type="RefSeq" id="WP_179215758.1">
    <property type="nucleotide sequence ID" value="NZ_BDQX01000053.1"/>
</dbReference>
<evidence type="ECO:0000256" key="1">
    <source>
        <dbReference type="SAM" id="Coils"/>
    </source>
</evidence>
<protein>
    <submittedName>
        <fullName evidence="2">Uncharacterized protein</fullName>
    </submittedName>
</protein>
<evidence type="ECO:0000313" key="3">
    <source>
        <dbReference type="Proteomes" id="UP000245202"/>
    </source>
</evidence>
<dbReference type="Proteomes" id="UP000245202">
    <property type="component" value="Unassembled WGS sequence"/>
</dbReference>
<proteinExistence type="predicted"/>
<name>A0A2R5ELU3_9BACL</name>
<sequence length="54" mass="6193">MLSNSHEIDEVLEYIRIKFEVPHGDVELELELAGIRAELEKLQKKSVIIQANFG</sequence>
<reference evidence="2 3" key="1">
    <citation type="submission" date="2017-08" db="EMBL/GenBank/DDBJ databases">
        <title>Substantial Increase in Enzyme Production by Combined Drug-Resistance Mutations in Paenibacillus agaridevorans.</title>
        <authorList>
            <person name="Tanaka Y."/>
            <person name="Funane K."/>
            <person name="Hosaka T."/>
            <person name="Shiwa Y."/>
            <person name="Fujita N."/>
            <person name="Miyazaki T."/>
            <person name="Yoshikawa H."/>
            <person name="Murakami K."/>
            <person name="Kasahara K."/>
            <person name="Inaoka T."/>
            <person name="Hiraga Y."/>
            <person name="Ochi K."/>
        </authorList>
    </citation>
    <scope>NUCLEOTIDE SEQUENCE [LARGE SCALE GENOMIC DNA]</scope>
    <source>
        <strain evidence="2 3">T-3040</strain>
    </source>
</reference>
<feature type="coiled-coil region" evidence="1">
    <location>
        <begin position="25"/>
        <end position="52"/>
    </location>
</feature>
<keyword evidence="3" id="KW-1185">Reference proteome</keyword>
<dbReference type="AlphaFoldDB" id="A0A2R5ELU3"/>
<accession>A0A2R5ELU3</accession>